<sequence length="130" mass="13953">MSGTAAVLKPLRRPGLWVVLWWLAVLTVIVVCLMPPPPLSLPDGGDKVEHFLAYFLLAGSAVQLYRRGRPLLWVGAGLVLMGVGIEFAQGALTVTRMADPADAVANTIGVLAGLATALTPWRDLLLRWRG</sequence>
<feature type="transmembrane region" description="Helical" evidence="1">
    <location>
        <begin position="72"/>
        <end position="91"/>
    </location>
</feature>
<accession>A0A7W3FLT6</accession>
<comment type="caution">
    <text evidence="2">The sequence shown here is derived from an EMBL/GenBank/DDBJ whole genome shotgun (WGS) entry which is preliminary data.</text>
</comment>
<evidence type="ECO:0000256" key="1">
    <source>
        <dbReference type="SAM" id="Phobius"/>
    </source>
</evidence>
<name>A0A7W3FLT6_9GAMM</name>
<dbReference type="RefSeq" id="WP_182338722.1">
    <property type="nucleotide sequence ID" value="NZ_JACGXS010000002.1"/>
</dbReference>
<proteinExistence type="predicted"/>
<feature type="transmembrane region" description="Helical" evidence="1">
    <location>
        <begin position="48"/>
        <end position="65"/>
    </location>
</feature>
<dbReference type="Proteomes" id="UP000547058">
    <property type="component" value="Unassembled WGS sequence"/>
</dbReference>
<feature type="transmembrane region" description="Helical" evidence="1">
    <location>
        <begin position="103"/>
        <end position="121"/>
    </location>
</feature>
<keyword evidence="1" id="KW-0812">Transmembrane</keyword>
<dbReference type="PANTHER" id="PTHR28008:SF1">
    <property type="entry name" value="DOMAIN PROTEIN, PUTATIVE (AFU_ORTHOLOGUE AFUA_3G10980)-RELATED"/>
    <property type="match status" value="1"/>
</dbReference>
<reference evidence="2 3" key="1">
    <citation type="submission" date="2020-08" db="EMBL/GenBank/DDBJ databases">
        <title>Stenotrophomonas tumulicola JCM 30961.</title>
        <authorList>
            <person name="Deng Y."/>
        </authorList>
    </citation>
    <scope>NUCLEOTIDE SEQUENCE [LARGE SCALE GENOMIC DNA]</scope>
    <source>
        <strain evidence="2 3">JCM 30961</strain>
    </source>
</reference>
<keyword evidence="3" id="KW-1185">Reference proteome</keyword>
<evidence type="ECO:0000313" key="3">
    <source>
        <dbReference type="Proteomes" id="UP000547058"/>
    </source>
</evidence>
<keyword evidence="1" id="KW-1133">Transmembrane helix</keyword>
<dbReference type="EMBL" id="JACGXS010000002">
    <property type="protein sequence ID" value="MBA8681601.1"/>
    <property type="molecule type" value="Genomic_DNA"/>
</dbReference>
<dbReference type="PANTHER" id="PTHR28008">
    <property type="entry name" value="DOMAIN PROTEIN, PUTATIVE (AFU_ORTHOLOGUE AFUA_3G10980)-RELATED"/>
    <property type="match status" value="1"/>
</dbReference>
<evidence type="ECO:0000313" key="2">
    <source>
        <dbReference type="EMBL" id="MBA8681601.1"/>
    </source>
</evidence>
<protein>
    <submittedName>
        <fullName evidence="2">VanZ family protein</fullName>
    </submittedName>
</protein>
<organism evidence="2 3">
    <name type="scientific">Stenotrophomonas tumulicola</name>
    <dbReference type="NCBI Taxonomy" id="1685415"/>
    <lineage>
        <taxon>Bacteria</taxon>
        <taxon>Pseudomonadati</taxon>
        <taxon>Pseudomonadota</taxon>
        <taxon>Gammaproteobacteria</taxon>
        <taxon>Lysobacterales</taxon>
        <taxon>Lysobacteraceae</taxon>
        <taxon>Stenotrophomonas</taxon>
    </lineage>
</organism>
<keyword evidence="1" id="KW-0472">Membrane</keyword>
<feature type="transmembrane region" description="Helical" evidence="1">
    <location>
        <begin position="16"/>
        <end position="36"/>
    </location>
</feature>
<gene>
    <name evidence="2" type="ORF">H4O11_07215</name>
</gene>
<dbReference type="AlphaFoldDB" id="A0A7W3FLT6"/>